<dbReference type="GeneID" id="25916864"/>
<reference evidence="1 2" key="1">
    <citation type="submission" date="2011-02" db="EMBL/GenBank/DDBJ databases">
        <title>The Genome Sequence of Sphaeroforma arctica JP610.</title>
        <authorList>
            <consortium name="The Broad Institute Genome Sequencing Platform"/>
            <person name="Russ C."/>
            <person name="Cuomo C."/>
            <person name="Young S.K."/>
            <person name="Zeng Q."/>
            <person name="Gargeya S."/>
            <person name="Alvarado L."/>
            <person name="Berlin A."/>
            <person name="Chapman S.B."/>
            <person name="Chen Z."/>
            <person name="Freedman E."/>
            <person name="Gellesch M."/>
            <person name="Goldberg J."/>
            <person name="Griggs A."/>
            <person name="Gujja S."/>
            <person name="Heilman E."/>
            <person name="Heiman D."/>
            <person name="Howarth C."/>
            <person name="Mehta T."/>
            <person name="Neiman D."/>
            <person name="Pearson M."/>
            <person name="Roberts A."/>
            <person name="Saif S."/>
            <person name="Shea T."/>
            <person name="Shenoy N."/>
            <person name="Sisk P."/>
            <person name="Stolte C."/>
            <person name="Sykes S."/>
            <person name="White J."/>
            <person name="Yandava C."/>
            <person name="Burger G."/>
            <person name="Gray M.W."/>
            <person name="Holland P.W.H."/>
            <person name="King N."/>
            <person name="Lang F.B.F."/>
            <person name="Roger A.J."/>
            <person name="Ruiz-Trillo I."/>
            <person name="Haas B."/>
            <person name="Nusbaum C."/>
            <person name="Birren B."/>
        </authorList>
    </citation>
    <scope>NUCLEOTIDE SEQUENCE [LARGE SCALE GENOMIC DNA]</scope>
    <source>
        <strain evidence="1 2">JP610</strain>
    </source>
</reference>
<evidence type="ECO:0000313" key="2">
    <source>
        <dbReference type="Proteomes" id="UP000054560"/>
    </source>
</evidence>
<dbReference type="Proteomes" id="UP000054560">
    <property type="component" value="Unassembled WGS sequence"/>
</dbReference>
<protein>
    <submittedName>
        <fullName evidence="1">Uncharacterized protein</fullName>
    </submittedName>
</protein>
<feature type="non-terminal residue" evidence="1">
    <location>
        <position position="78"/>
    </location>
</feature>
<keyword evidence="2" id="KW-1185">Reference proteome</keyword>
<evidence type="ECO:0000313" key="1">
    <source>
        <dbReference type="EMBL" id="KNC71106.1"/>
    </source>
</evidence>
<dbReference type="RefSeq" id="XP_014145008.1">
    <property type="nucleotide sequence ID" value="XM_014289533.1"/>
</dbReference>
<proteinExistence type="predicted"/>
<dbReference type="EMBL" id="KQ249488">
    <property type="protein sequence ID" value="KNC71106.1"/>
    <property type="molecule type" value="Genomic_DNA"/>
</dbReference>
<dbReference type="AlphaFoldDB" id="A0A0L0F3C3"/>
<organism evidence="1 2">
    <name type="scientific">Sphaeroforma arctica JP610</name>
    <dbReference type="NCBI Taxonomy" id="667725"/>
    <lineage>
        <taxon>Eukaryota</taxon>
        <taxon>Ichthyosporea</taxon>
        <taxon>Ichthyophonida</taxon>
        <taxon>Sphaeroforma</taxon>
    </lineage>
</organism>
<gene>
    <name evidence="1" type="ORF">SARC_16360</name>
</gene>
<name>A0A0L0F3C3_9EUKA</name>
<sequence length="78" mass="9090">MSIRVPLEYEIKRNSSKDTFWWPLAKIERDCSPYVLALVRQYDEKVASIAAGTDRRETTEPAILEHLRDFGLADEYSK</sequence>
<accession>A0A0L0F3C3</accession>